<evidence type="ECO:0000313" key="3">
    <source>
        <dbReference type="EMBL" id="NMM50867.1"/>
    </source>
</evidence>
<gene>
    <name evidence="3" type="ORF">HH304_20830</name>
</gene>
<proteinExistence type="predicted"/>
<keyword evidence="1" id="KW-1133">Transmembrane helix</keyword>
<dbReference type="GO" id="GO:0003677">
    <property type="term" value="F:DNA binding"/>
    <property type="evidence" value="ECO:0007669"/>
    <property type="project" value="InterPro"/>
</dbReference>
<dbReference type="InterPro" id="IPR007492">
    <property type="entry name" value="LytTR_DNA-bd_dom"/>
</dbReference>
<name>A0A848J2P4_9BACT</name>
<organism evidence="3 4">
    <name type="scientific">Marinigracilibium pacificum</name>
    <dbReference type="NCBI Taxonomy" id="2729599"/>
    <lineage>
        <taxon>Bacteria</taxon>
        <taxon>Pseudomonadati</taxon>
        <taxon>Bacteroidota</taxon>
        <taxon>Cytophagia</taxon>
        <taxon>Cytophagales</taxon>
        <taxon>Flammeovirgaceae</taxon>
        <taxon>Marinigracilibium</taxon>
    </lineage>
</organism>
<accession>A0A848J2P4</accession>
<feature type="transmembrane region" description="Helical" evidence="1">
    <location>
        <begin position="81"/>
        <end position="102"/>
    </location>
</feature>
<feature type="domain" description="HTH LytTR-type" evidence="2">
    <location>
        <begin position="145"/>
        <end position="248"/>
    </location>
</feature>
<dbReference type="SMART" id="SM00850">
    <property type="entry name" value="LytTR"/>
    <property type="match status" value="1"/>
</dbReference>
<evidence type="ECO:0000256" key="1">
    <source>
        <dbReference type="SAM" id="Phobius"/>
    </source>
</evidence>
<feature type="transmembrane region" description="Helical" evidence="1">
    <location>
        <begin position="42"/>
        <end position="60"/>
    </location>
</feature>
<dbReference type="AlphaFoldDB" id="A0A848J2P4"/>
<keyword evidence="4" id="KW-1185">Reference proteome</keyword>
<dbReference type="Pfam" id="PF04397">
    <property type="entry name" value="LytTR"/>
    <property type="match status" value="1"/>
</dbReference>
<dbReference type="Gene3D" id="2.40.50.1020">
    <property type="entry name" value="LytTr DNA-binding domain"/>
    <property type="match status" value="1"/>
</dbReference>
<dbReference type="InterPro" id="IPR046947">
    <property type="entry name" value="LytR-like"/>
</dbReference>
<keyword evidence="1" id="KW-0472">Membrane</keyword>
<feature type="transmembrane region" description="Helical" evidence="1">
    <location>
        <begin position="9"/>
        <end position="26"/>
    </location>
</feature>
<dbReference type="PANTHER" id="PTHR37299">
    <property type="entry name" value="TRANSCRIPTIONAL REGULATOR-RELATED"/>
    <property type="match status" value="1"/>
</dbReference>
<evidence type="ECO:0000313" key="4">
    <source>
        <dbReference type="Proteomes" id="UP000559010"/>
    </source>
</evidence>
<protein>
    <submittedName>
        <fullName evidence="3">LytTR family transcriptional regulator</fullName>
    </submittedName>
</protein>
<reference evidence="3 4" key="1">
    <citation type="submission" date="2020-04" db="EMBL/GenBank/DDBJ databases">
        <title>Flammeovirgaceae bacterium KN852 isolated from deep sea.</title>
        <authorList>
            <person name="Zhang D.-C."/>
        </authorList>
    </citation>
    <scope>NUCLEOTIDE SEQUENCE [LARGE SCALE GENOMIC DNA]</scope>
    <source>
        <strain evidence="3 4">KN852</strain>
    </source>
</reference>
<dbReference type="Proteomes" id="UP000559010">
    <property type="component" value="Unassembled WGS sequence"/>
</dbReference>
<evidence type="ECO:0000259" key="2">
    <source>
        <dbReference type="PROSITE" id="PS50930"/>
    </source>
</evidence>
<dbReference type="RefSeq" id="WP_169685232.1">
    <property type="nucleotide sequence ID" value="NZ_JABBNU010000018.1"/>
</dbReference>
<feature type="transmembrane region" description="Helical" evidence="1">
    <location>
        <begin position="108"/>
        <end position="131"/>
    </location>
</feature>
<dbReference type="GO" id="GO:0000156">
    <property type="term" value="F:phosphorelay response regulator activity"/>
    <property type="evidence" value="ECO:0007669"/>
    <property type="project" value="InterPro"/>
</dbReference>
<dbReference type="PROSITE" id="PS50930">
    <property type="entry name" value="HTH_LYTTR"/>
    <property type="match status" value="1"/>
</dbReference>
<comment type="caution">
    <text evidence="3">The sequence shown here is derived from an EMBL/GenBank/DDBJ whole genome shotgun (WGS) entry which is preliminary data.</text>
</comment>
<dbReference type="EMBL" id="JABBNU010000018">
    <property type="protein sequence ID" value="NMM50867.1"/>
    <property type="molecule type" value="Genomic_DNA"/>
</dbReference>
<keyword evidence="1" id="KW-0812">Transmembrane</keyword>
<dbReference type="PANTHER" id="PTHR37299:SF1">
    <property type="entry name" value="STAGE 0 SPORULATION PROTEIN A HOMOLOG"/>
    <property type="match status" value="1"/>
</dbReference>
<sequence length="248" mass="29214">MDNRDKEKYSVIVFSGVFLFVVLYLYRSFGIQTEESFSGHSLFFRSVCFGLLASFSFAFNELLLKKFINVEAKVNKFLWRLWEVVFTAHLIYLLFNIFWNWTELNLESYFLMLFEFAVVMVVPLTFVHFLFQNDSKDLIVDLINIKGDNGKTQLKVKPENILYFKAEDNYVDIFYRSGGQVKSKLIRNSLKNFEEELASILIRCHRSFLVNLDQVEHVETKAGKVFLLFDTNHQVPVSKKYQDNIVKL</sequence>